<dbReference type="OrthoDB" id="75724at2759"/>
<dbReference type="InterPro" id="IPR042938">
    <property type="entry name" value="Sfh5"/>
</dbReference>
<keyword evidence="6" id="KW-0349">Heme</keyword>
<evidence type="ECO:0000256" key="12">
    <source>
        <dbReference type="ARBA" id="ARBA00023136"/>
    </source>
</evidence>
<dbReference type="Pfam" id="PF00650">
    <property type="entry name" value="CRAL_TRIO"/>
    <property type="match status" value="1"/>
</dbReference>
<dbReference type="GO" id="GO:0017157">
    <property type="term" value="P:regulation of exocytosis"/>
    <property type="evidence" value="ECO:0007669"/>
    <property type="project" value="TreeGrafter"/>
</dbReference>
<dbReference type="InterPro" id="IPR036865">
    <property type="entry name" value="CRAL-TRIO_dom_sf"/>
</dbReference>
<keyword evidence="7" id="KW-0479">Metal-binding</keyword>
<dbReference type="SUPFAM" id="SSF52087">
    <property type="entry name" value="CRAL/TRIO domain"/>
    <property type="match status" value="1"/>
</dbReference>
<evidence type="ECO:0000259" key="17">
    <source>
        <dbReference type="PROSITE" id="PS50191"/>
    </source>
</evidence>
<dbReference type="GO" id="GO:0005829">
    <property type="term" value="C:cytosol"/>
    <property type="evidence" value="ECO:0007669"/>
    <property type="project" value="TreeGrafter"/>
</dbReference>
<dbReference type="SMART" id="SM00516">
    <property type="entry name" value="SEC14"/>
    <property type="match status" value="1"/>
</dbReference>
<accession>U4LTW7</accession>
<comment type="subcellular location">
    <subcellularLocation>
        <location evidence="15">Cytoplasm</location>
    </subcellularLocation>
    <subcellularLocation>
        <location evidence="2 15">Endoplasmic reticulum membrane</location>
        <topology evidence="2 15">Peripheral membrane protein</topology>
    </subcellularLocation>
    <subcellularLocation>
        <location evidence="15">Microsome membrane</location>
        <topology evidence="15">Peripheral membrane protein</topology>
    </subcellularLocation>
</comment>
<evidence type="ECO:0000256" key="5">
    <source>
        <dbReference type="ARBA" id="ARBA00022490"/>
    </source>
</evidence>
<evidence type="ECO:0000256" key="14">
    <source>
        <dbReference type="ARBA" id="ARBA00024180"/>
    </source>
</evidence>
<evidence type="ECO:0000256" key="6">
    <source>
        <dbReference type="ARBA" id="ARBA00022617"/>
    </source>
</evidence>
<dbReference type="PANTHER" id="PTHR47669">
    <property type="entry name" value="PHOSPHATIDYLINOSITOL TRANSFER PROTEIN SFH5"/>
    <property type="match status" value="1"/>
</dbReference>
<keyword evidence="5 15" id="KW-0963">Cytoplasm</keyword>
<evidence type="ECO:0000256" key="11">
    <source>
        <dbReference type="ARBA" id="ARBA00023055"/>
    </source>
</evidence>
<dbReference type="OMA" id="KFIRARE"/>
<dbReference type="Gene3D" id="3.40.525.10">
    <property type="entry name" value="CRAL-TRIO lipid binding domain"/>
    <property type="match status" value="1"/>
</dbReference>
<evidence type="ECO:0000313" key="18">
    <source>
        <dbReference type="EMBL" id="CCX33175.1"/>
    </source>
</evidence>
<evidence type="ECO:0000256" key="4">
    <source>
        <dbReference type="ARBA" id="ARBA00022448"/>
    </source>
</evidence>
<protein>
    <recommendedName>
        <fullName evidence="15">Phosphatidylinositol transfer protein SFH5</fullName>
        <shortName evidence="15">PITP SFH5</shortName>
    </recommendedName>
</protein>
<comment type="similarity">
    <text evidence="3 15">Belongs to the SFH5 family.</text>
</comment>
<dbReference type="STRING" id="1076935.U4LTW7"/>
<evidence type="ECO:0000256" key="8">
    <source>
        <dbReference type="ARBA" id="ARBA00022824"/>
    </source>
</evidence>
<dbReference type="EMBL" id="HF936032">
    <property type="protein sequence ID" value="CCX33175.1"/>
    <property type="molecule type" value="Genomic_DNA"/>
</dbReference>
<evidence type="ECO:0000256" key="1">
    <source>
        <dbReference type="ARBA" id="ARBA00001970"/>
    </source>
</evidence>
<evidence type="ECO:0000256" key="9">
    <source>
        <dbReference type="ARBA" id="ARBA00022848"/>
    </source>
</evidence>
<evidence type="ECO:0000256" key="3">
    <source>
        <dbReference type="ARBA" id="ARBA00006667"/>
    </source>
</evidence>
<dbReference type="PANTHER" id="PTHR47669:SF1">
    <property type="entry name" value="PHOSPHATIDYLINOSITOL TRANSFER PROTEIN SFH5"/>
    <property type="match status" value="1"/>
</dbReference>
<keyword evidence="12 15" id="KW-0472">Membrane</keyword>
<proteinExistence type="inferred from homology"/>
<evidence type="ECO:0000256" key="7">
    <source>
        <dbReference type="ARBA" id="ARBA00022723"/>
    </source>
</evidence>
<feature type="region of interest" description="Disordered" evidence="16">
    <location>
        <begin position="275"/>
        <end position="421"/>
    </location>
</feature>
<dbReference type="GO" id="GO:0046872">
    <property type="term" value="F:metal ion binding"/>
    <property type="evidence" value="ECO:0007669"/>
    <property type="project" value="UniProtKB-KW"/>
</dbReference>
<keyword evidence="19" id="KW-1185">Reference proteome</keyword>
<evidence type="ECO:0000256" key="13">
    <source>
        <dbReference type="ARBA" id="ARBA00024146"/>
    </source>
</evidence>
<evidence type="ECO:0000256" key="2">
    <source>
        <dbReference type="ARBA" id="ARBA00004406"/>
    </source>
</evidence>
<comment type="catalytic activity">
    <reaction evidence="13">
        <text>a 1,2-diacyl-sn-glycero-3-phospho-(1D-myo-inositol)(in) = a 1,2-diacyl-sn-glycero-3-phospho-(1D-myo-inositol)(out)</text>
        <dbReference type="Rhea" id="RHEA:38691"/>
        <dbReference type="ChEBI" id="CHEBI:57880"/>
    </reaction>
    <physiologicalReaction direction="left-to-right" evidence="13">
        <dbReference type="Rhea" id="RHEA:38692"/>
    </physiologicalReaction>
</comment>
<reference evidence="18 19" key="1">
    <citation type="journal article" date="2013" name="PLoS Genet.">
        <title>The genome and development-dependent transcriptomes of Pyronema confluens: a window into fungal evolution.</title>
        <authorList>
            <person name="Traeger S."/>
            <person name="Altegoer F."/>
            <person name="Freitag M."/>
            <person name="Gabaldon T."/>
            <person name="Kempken F."/>
            <person name="Kumar A."/>
            <person name="Marcet-Houben M."/>
            <person name="Poggeler S."/>
            <person name="Stajich J.E."/>
            <person name="Nowrousian M."/>
        </authorList>
    </citation>
    <scope>NUCLEOTIDE SEQUENCE [LARGE SCALE GENOMIC DNA]</scope>
    <source>
        <strain evidence="19">CBS 100304</strain>
        <tissue evidence="18">Vegetative mycelium</tissue>
    </source>
</reference>
<dbReference type="SUPFAM" id="SSF46938">
    <property type="entry name" value="CRAL/TRIO N-terminal domain"/>
    <property type="match status" value="1"/>
</dbReference>
<feature type="domain" description="CRAL-TRIO" evidence="17">
    <location>
        <begin position="146"/>
        <end position="281"/>
    </location>
</feature>
<evidence type="ECO:0000256" key="15">
    <source>
        <dbReference type="RuleBase" id="RU367059"/>
    </source>
</evidence>
<dbReference type="GO" id="GO:0005886">
    <property type="term" value="C:plasma membrane"/>
    <property type="evidence" value="ECO:0007669"/>
    <property type="project" value="TreeGrafter"/>
</dbReference>
<keyword evidence="8 15" id="KW-0256">Endoplasmic reticulum</keyword>
<keyword evidence="10" id="KW-0408">Iron</keyword>
<dbReference type="AlphaFoldDB" id="U4LTW7"/>
<sequence length="446" mass="49592">MASPATWPELKAEHPIIVLFRQLPEILTASEGYNEIWGVEISAPKAEASDETVEQPNFATALILQKFLRANANDNQKAFSQLKDTMVWRKSFFGADGESSKGWSDAKFDGVGYNTIIKHKKGDNKVVSWNIYGAVKDIKGTFGNLDEFIRWRVNLMESSLKLLHLENATEPIPDFGKGNDKYQSLQVHDYQNVSFLRLPSEVKTASKKTIQMFARYYPETLERKYFVNVPMIMSWVYLLMKKVVASETMKKLEMLGAGKELSGYLGEDIPEMYGGKAQPLDAGNNGVQSPKDIDGENAAKATEETEKKEEVEGEAKPEETKEEAKTEEAKTEEAKPEETAAAVATEETKTEEAKTEEAPKVEEAKTEEKVEEKVEEKSEAPIEPLPLTEETKTEAPVVTEESSKPSEVVAEPVTAEAPKETLAEVPIPAPVAVLEKPEEAVAEKKE</sequence>
<name>U4LTW7_PYROM</name>
<keyword evidence="4 15" id="KW-0813">Transport</keyword>
<keyword evidence="9 15" id="KW-0492">Microsome</keyword>
<evidence type="ECO:0000256" key="10">
    <source>
        <dbReference type="ARBA" id="ARBA00023004"/>
    </source>
</evidence>
<dbReference type="GO" id="GO:0032541">
    <property type="term" value="C:cortical endoplasmic reticulum"/>
    <property type="evidence" value="ECO:0007669"/>
    <property type="project" value="TreeGrafter"/>
</dbReference>
<dbReference type="GO" id="GO:0043001">
    <property type="term" value="P:Golgi to plasma membrane protein transport"/>
    <property type="evidence" value="ECO:0007669"/>
    <property type="project" value="TreeGrafter"/>
</dbReference>
<evidence type="ECO:0000313" key="19">
    <source>
        <dbReference type="Proteomes" id="UP000018144"/>
    </source>
</evidence>
<gene>
    <name evidence="18" type="ORF">PCON_14215</name>
</gene>
<comment type="function">
    <text evidence="14">Non-classical phosphatidylinositol (PtdIns) transfer protein (PITP), which exhibits PtdIns-binding/transfer activity in the absence of detectable PtdCho-binding/transfer activity. Regulates PtdIns(4,5)P2 homeostasis at the plasma membrane. Heme-binding protein that may play a role in organic oxidant-induced stress responses.</text>
</comment>
<dbReference type="PROSITE" id="PS50191">
    <property type="entry name" value="CRAL_TRIO"/>
    <property type="match status" value="1"/>
</dbReference>
<organism evidence="18 19">
    <name type="scientific">Pyronema omphalodes (strain CBS 100304)</name>
    <name type="common">Pyronema confluens</name>
    <dbReference type="NCBI Taxonomy" id="1076935"/>
    <lineage>
        <taxon>Eukaryota</taxon>
        <taxon>Fungi</taxon>
        <taxon>Dikarya</taxon>
        <taxon>Ascomycota</taxon>
        <taxon>Pezizomycotina</taxon>
        <taxon>Pezizomycetes</taxon>
        <taxon>Pezizales</taxon>
        <taxon>Pyronemataceae</taxon>
        <taxon>Pyronema</taxon>
    </lineage>
</organism>
<feature type="compositionally biased region" description="Basic and acidic residues" evidence="16">
    <location>
        <begin position="301"/>
        <end position="338"/>
    </location>
</feature>
<evidence type="ECO:0000256" key="16">
    <source>
        <dbReference type="SAM" id="MobiDB-lite"/>
    </source>
</evidence>
<dbReference type="Proteomes" id="UP000018144">
    <property type="component" value="Unassembled WGS sequence"/>
</dbReference>
<dbReference type="InterPro" id="IPR036273">
    <property type="entry name" value="CRAL/TRIO_N_dom_sf"/>
</dbReference>
<dbReference type="GO" id="GO:0008526">
    <property type="term" value="F:phosphatidylinositol transfer activity"/>
    <property type="evidence" value="ECO:0007669"/>
    <property type="project" value="UniProtKB-UniRule"/>
</dbReference>
<keyword evidence="11 15" id="KW-0445">Lipid transport</keyword>
<dbReference type="CDD" id="cd00170">
    <property type="entry name" value="SEC14"/>
    <property type="match status" value="1"/>
</dbReference>
<comment type="cofactor">
    <cofactor evidence="1">
        <name>heme b</name>
        <dbReference type="ChEBI" id="CHEBI:60344"/>
    </cofactor>
</comment>
<dbReference type="InterPro" id="IPR001251">
    <property type="entry name" value="CRAL-TRIO_dom"/>
</dbReference>
<dbReference type="eggNOG" id="KOG1471">
    <property type="taxonomic scope" value="Eukaryota"/>
</dbReference>
<feature type="compositionally biased region" description="Basic and acidic residues" evidence="16">
    <location>
        <begin position="346"/>
        <end position="380"/>
    </location>
</feature>
<dbReference type="GO" id="GO:0005789">
    <property type="term" value="C:endoplasmic reticulum membrane"/>
    <property type="evidence" value="ECO:0007669"/>
    <property type="project" value="UniProtKB-SubCell"/>
</dbReference>